<dbReference type="EMBL" id="ADWY01003939">
    <property type="protein sequence ID" value="EGH19347.1"/>
    <property type="molecule type" value="Genomic_DNA"/>
</dbReference>
<keyword evidence="1" id="KW-0413">Isomerase</keyword>
<feature type="non-terminal residue" evidence="1">
    <location>
        <position position="36"/>
    </location>
</feature>
<proteinExistence type="predicted"/>
<dbReference type="GO" id="GO:0016853">
    <property type="term" value="F:isomerase activity"/>
    <property type="evidence" value="ECO:0007669"/>
    <property type="project" value="UniProtKB-KW"/>
</dbReference>
<name>F3CJA5_PSESG</name>
<dbReference type="EMBL" id="ADWY01003952">
    <property type="protein sequence ID" value="EGH19356.1"/>
    <property type="molecule type" value="Genomic_DNA"/>
</dbReference>
<dbReference type="Proteomes" id="UP000005466">
    <property type="component" value="Unassembled WGS sequence"/>
</dbReference>
<sequence>DPDKENTMRVFIAEKPALGQVIAEALGTVIRKDGYF</sequence>
<protein>
    <submittedName>
        <fullName evidence="1">DNA topoisomerase III</fullName>
    </submittedName>
</protein>
<organism evidence="1 3">
    <name type="scientific">Pseudomonas savastanoi pv. glycinea str. race 4</name>
    <dbReference type="NCBI Taxonomy" id="875330"/>
    <lineage>
        <taxon>Bacteria</taxon>
        <taxon>Pseudomonadati</taxon>
        <taxon>Pseudomonadota</taxon>
        <taxon>Gammaproteobacteria</taxon>
        <taxon>Pseudomonadales</taxon>
        <taxon>Pseudomonadaceae</taxon>
        <taxon>Pseudomonas</taxon>
    </lineage>
</organism>
<reference evidence="1 3" key="1">
    <citation type="journal article" date="2011" name="PLoS Pathog.">
        <title>Dynamic evolution of pathogenicity revealed by sequencing and comparative genomics of 19 Pseudomonas syringae isolates.</title>
        <authorList>
            <person name="Baltrus D.A."/>
            <person name="Nishimura M.T."/>
            <person name="Romanchuk A."/>
            <person name="Chang J.H."/>
            <person name="Mukhtar M.S."/>
            <person name="Cherkis K."/>
            <person name="Roach J."/>
            <person name="Grant S.R."/>
            <person name="Jones C.D."/>
            <person name="Dangl J.L."/>
        </authorList>
    </citation>
    <scope>NUCLEOTIDE SEQUENCE [LARGE SCALE GENOMIC DNA]</scope>
    <source>
        <strain evidence="1">Race 4</strain>
        <strain evidence="3">race 4</strain>
    </source>
</reference>
<gene>
    <name evidence="1" type="ORF">Pgy4_40897</name>
    <name evidence="2" type="ORF">Pgy4_40942</name>
</gene>
<evidence type="ECO:0000313" key="1">
    <source>
        <dbReference type="EMBL" id="EGH19347.1"/>
    </source>
</evidence>
<comment type="caution">
    <text evidence="1">The sequence shown here is derived from an EMBL/GenBank/DDBJ whole genome shotgun (WGS) entry which is preliminary data.</text>
</comment>
<evidence type="ECO:0000313" key="3">
    <source>
        <dbReference type="Proteomes" id="UP000005466"/>
    </source>
</evidence>
<evidence type="ECO:0000313" key="2">
    <source>
        <dbReference type="EMBL" id="EGH19356.1"/>
    </source>
</evidence>
<dbReference type="AlphaFoldDB" id="F3CJA5"/>
<feature type="non-terminal residue" evidence="1">
    <location>
        <position position="1"/>
    </location>
</feature>
<dbReference type="HOGENOM" id="CLU_3361532_0_0_6"/>
<accession>F3CJA5</accession>